<organism evidence="1 2">
    <name type="scientific">Shewanella xiamenensis</name>
    <dbReference type="NCBI Taxonomy" id="332186"/>
    <lineage>
        <taxon>Bacteria</taxon>
        <taxon>Pseudomonadati</taxon>
        <taxon>Pseudomonadota</taxon>
        <taxon>Gammaproteobacteria</taxon>
        <taxon>Alteromonadales</taxon>
        <taxon>Shewanellaceae</taxon>
        <taxon>Shewanella</taxon>
    </lineage>
</organism>
<evidence type="ECO:0000313" key="1">
    <source>
        <dbReference type="EMBL" id="MDI5832599.1"/>
    </source>
</evidence>
<reference evidence="1 2" key="1">
    <citation type="submission" date="2022-09" db="EMBL/GenBank/DDBJ databases">
        <title>The outer-membrane cytochrome OmcA is essential for infection of Shewanella oneidensis by a zebrafish-associated bacteriophage.</title>
        <authorList>
            <person name="Grenfell A.W."/>
            <person name="Intile P."/>
            <person name="Mcfarlane J."/>
            <person name="Leung D."/>
            <person name="Abdalla K."/>
            <person name="Wold M."/>
            <person name="Kees E."/>
            <person name="Gralnick J."/>
        </authorList>
    </citation>
    <scope>NUCLEOTIDE SEQUENCE [LARGE SCALE GENOMIC DNA]</scope>
    <source>
        <strain evidence="1 2">NF-5</strain>
    </source>
</reference>
<name>A0ABT6UDQ1_9GAMM</name>
<comment type="caution">
    <text evidence="1">The sequence shown here is derived from an EMBL/GenBank/DDBJ whole genome shotgun (WGS) entry which is preliminary data.</text>
</comment>
<dbReference type="EMBL" id="JAOTLW010000013">
    <property type="protein sequence ID" value="MDI5832599.1"/>
    <property type="molecule type" value="Genomic_DNA"/>
</dbReference>
<sequence length="191" mass="21588">MNGTILFENLAELSKAFPNWESLSRHAKGLKKLSDNKFLLNSCTYLLGSKSTLHEIESHQKILSIILLVDDGYKYIPDLQTDRSFEILKIAFLAHIEADPSTTLTVNFIESLFRQQNKHYHVKVISFLCDNALKIKPDVVFQLYGKASLNHLASALSESQLITAIDSAQSKFEISEKLCSSESTYELEMTL</sequence>
<accession>A0ABT6UDQ1</accession>
<dbReference type="Proteomes" id="UP001159075">
    <property type="component" value="Unassembled WGS sequence"/>
</dbReference>
<proteinExistence type="predicted"/>
<dbReference type="RefSeq" id="WP_282679569.1">
    <property type="nucleotide sequence ID" value="NZ_CP106875.1"/>
</dbReference>
<keyword evidence="2" id="KW-1185">Reference proteome</keyword>
<evidence type="ECO:0000313" key="2">
    <source>
        <dbReference type="Proteomes" id="UP001159075"/>
    </source>
</evidence>
<protein>
    <submittedName>
        <fullName evidence="1">Uncharacterized protein</fullName>
    </submittedName>
</protein>
<gene>
    <name evidence="1" type="ORF">ODY93_13550</name>
</gene>